<dbReference type="SUPFAM" id="SSF159594">
    <property type="entry name" value="XCC0632-like"/>
    <property type="match status" value="1"/>
</dbReference>
<sequence length="195" mass="20190">MIRPIRTAALLVPAVLLSGCVSLGGKVPDSLLTLTPDAAVSAGTTISGDAAGALAVAEPEAAAKLSNTRVPVQVDATSVAYLKDAQWVDAPAKLFRNLLGETIRAKTGKLVIDNDDPALTPKRQLRGTLTEFGYDARSMQAVVTYDAVLDVNGQKVKTRRFSAQVPVATPEAGPVSAALNEAANKVAGDVAEWVG</sequence>
<dbReference type="RefSeq" id="WP_120109146.1">
    <property type="nucleotide sequence ID" value="NZ_RAHJ01000018.1"/>
</dbReference>
<evidence type="ECO:0000259" key="1">
    <source>
        <dbReference type="Pfam" id="PF03886"/>
    </source>
</evidence>
<name>A0A419R2K5_9SPHN</name>
<proteinExistence type="predicted"/>
<dbReference type="Gene3D" id="3.40.50.10610">
    <property type="entry name" value="ABC-type transport auxiliary lipoprotein component"/>
    <property type="match status" value="1"/>
</dbReference>
<protein>
    <submittedName>
        <fullName evidence="2">ABC transporter</fullName>
    </submittedName>
</protein>
<evidence type="ECO:0000313" key="2">
    <source>
        <dbReference type="EMBL" id="RJX68039.1"/>
    </source>
</evidence>
<organism evidence="2 3">
    <name type="scientific">Tsuneonella suprasediminis</name>
    <dbReference type="NCBI Taxonomy" id="2306996"/>
    <lineage>
        <taxon>Bacteria</taxon>
        <taxon>Pseudomonadati</taxon>
        <taxon>Pseudomonadota</taxon>
        <taxon>Alphaproteobacteria</taxon>
        <taxon>Sphingomonadales</taxon>
        <taxon>Erythrobacteraceae</taxon>
        <taxon>Tsuneonella</taxon>
    </lineage>
</organism>
<dbReference type="InterPro" id="IPR005586">
    <property type="entry name" value="ABC_trans_aux"/>
</dbReference>
<evidence type="ECO:0000313" key="3">
    <source>
        <dbReference type="Proteomes" id="UP000284322"/>
    </source>
</evidence>
<comment type="caution">
    <text evidence="2">The sequence shown here is derived from an EMBL/GenBank/DDBJ whole genome shotgun (WGS) entry which is preliminary data.</text>
</comment>
<dbReference type="Pfam" id="PF03886">
    <property type="entry name" value="ABC_trans_aux"/>
    <property type="match status" value="1"/>
</dbReference>
<dbReference type="AlphaFoldDB" id="A0A419R2K5"/>
<feature type="domain" description="ABC-type transport auxiliary lipoprotein component" evidence="1">
    <location>
        <begin position="38"/>
        <end position="191"/>
    </location>
</feature>
<reference evidence="2 3" key="1">
    <citation type="submission" date="2018-09" db="EMBL/GenBank/DDBJ databases">
        <title>Altererythrobacter sp.Ery1 and Ery12, the genome sequencing of novel strains in genus Alterythrobacter.</title>
        <authorList>
            <person name="Cheng H."/>
            <person name="Wu Y.-H."/>
            <person name="Fang C."/>
            <person name="Xu X.-W."/>
        </authorList>
    </citation>
    <scope>NUCLEOTIDE SEQUENCE [LARGE SCALE GENOMIC DNA]</scope>
    <source>
        <strain evidence="2 3">Ery12</strain>
    </source>
</reference>
<accession>A0A419R2K5</accession>
<dbReference type="OrthoDB" id="7391077at2"/>
<dbReference type="EMBL" id="RAHJ01000018">
    <property type="protein sequence ID" value="RJX68039.1"/>
    <property type="molecule type" value="Genomic_DNA"/>
</dbReference>
<dbReference type="PROSITE" id="PS51257">
    <property type="entry name" value="PROKAR_LIPOPROTEIN"/>
    <property type="match status" value="1"/>
</dbReference>
<dbReference type="Proteomes" id="UP000284322">
    <property type="component" value="Unassembled WGS sequence"/>
</dbReference>
<keyword evidence="3" id="KW-1185">Reference proteome</keyword>
<gene>
    <name evidence="2" type="ORF">D6858_08925</name>
</gene>